<dbReference type="PANTHER" id="PTHR34406:SF1">
    <property type="entry name" value="PROTEIN YCEI"/>
    <property type="match status" value="1"/>
</dbReference>
<dbReference type="OrthoDB" id="9811006at2"/>
<organism evidence="3 4">
    <name type="scientific">Halovibrio salipaludis</name>
    <dbReference type="NCBI Taxonomy" id="2032626"/>
    <lineage>
        <taxon>Bacteria</taxon>
        <taxon>Pseudomonadati</taxon>
        <taxon>Pseudomonadota</taxon>
        <taxon>Gammaproteobacteria</taxon>
        <taxon>Oceanospirillales</taxon>
        <taxon>Halomonadaceae</taxon>
        <taxon>Halovibrio</taxon>
    </lineage>
</organism>
<dbReference type="EMBL" id="NSKD01000002">
    <property type="protein sequence ID" value="PAU81093.1"/>
    <property type="molecule type" value="Genomic_DNA"/>
</dbReference>
<evidence type="ECO:0000259" key="2">
    <source>
        <dbReference type="SMART" id="SM00867"/>
    </source>
</evidence>
<keyword evidence="1" id="KW-0732">Signal</keyword>
<dbReference type="RefSeq" id="WP_095616819.1">
    <property type="nucleotide sequence ID" value="NZ_NSKD01000002.1"/>
</dbReference>
<sequence>MKRKGMALKRNALVAGILTGGLVTGGNAVAEPQQYTIDDEHFTMTFKVMHIGYARVIGMFRDVEGQFVYDPETQTVSDGEVVFQAESVFTNHKERDEHLRGEDFLNVSEHPEIRFEVTGFEMTGESTGKLTGDLSMLGETNPVTLDVVLNKAAEYPIGHGDYTLGLSAHAVIERSDWGMTYGVADDLVGDEVRLQFEFEANRDDGGWF</sequence>
<dbReference type="InterPro" id="IPR036761">
    <property type="entry name" value="TTHA0802/YceI-like_sf"/>
</dbReference>
<evidence type="ECO:0000313" key="3">
    <source>
        <dbReference type="EMBL" id="PAU81093.1"/>
    </source>
</evidence>
<proteinExistence type="predicted"/>
<protein>
    <recommendedName>
        <fullName evidence="2">Lipid/polyisoprenoid-binding YceI-like domain-containing protein</fullName>
    </recommendedName>
</protein>
<evidence type="ECO:0000256" key="1">
    <source>
        <dbReference type="SAM" id="SignalP"/>
    </source>
</evidence>
<feature type="chain" id="PRO_5013104456" description="Lipid/polyisoprenoid-binding YceI-like domain-containing protein" evidence="1">
    <location>
        <begin position="31"/>
        <end position="208"/>
    </location>
</feature>
<name>A0A2A2F948_9GAMM</name>
<keyword evidence="4" id="KW-1185">Reference proteome</keyword>
<gene>
    <name evidence="3" type="ORF">CK501_05890</name>
</gene>
<dbReference type="PANTHER" id="PTHR34406">
    <property type="entry name" value="PROTEIN YCEI"/>
    <property type="match status" value="1"/>
</dbReference>
<comment type="caution">
    <text evidence="3">The sequence shown here is derived from an EMBL/GenBank/DDBJ whole genome shotgun (WGS) entry which is preliminary data.</text>
</comment>
<accession>A0A2A2F948</accession>
<feature type="domain" description="Lipid/polyisoprenoid-binding YceI-like" evidence="2">
    <location>
        <begin position="34"/>
        <end position="201"/>
    </location>
</feature>
<dbReference type="Gene3D" id="2.40.128.110">
    <property type="entry name" value="Lipid/polyisoprenoid-binding, YceI-like"/>
    <property type="match status" value="1"/>
</dbReference>
<feature type="signal peptide" evidence="1">
    <location>
        <begin position="1"/>
        <end position="30"/>
    </location>
</feature>
<dbReference type="SUPFAM" id="SSF101874">
    <property type="entry name" value="YceI-like"/>
    <property type="match status" value="1"/>
</dbReference>
<dbReference type="Proteomes" id="UP000218896">
    <property type="component" value="Unassembled WGS sequence"/>
</dbReference>
<evidence type="ECO:0000313" key="4">
    <source>
        <dbReference type="Proteomes" id="UP000218896"/>
    </source>
</evidence>
<dbReference type="InterPro" id="IPR007372">
    <property type="entry name" value="Lipid/polyisoprenoid-bd_YceI"/>
</dbReference>
<reference evidence="3 4" key="1">
    <citation type="submission" date="2017-08" db="EMBL/GenBank/DDBJ databases">
        <title>Halovibrio sewagensis sp. nov., isolated from wastewater of high salinity.</title>
        <authorList>
            <person name="Dong X."/>
            <person name="Zhang G."/>
        </authorList>
    </citation>
    <scope>NUCLEOTIDE SEQUENCE [LARGE SCALE GENOMIC DNA]</scope>
    <source>
        <strain evidence="3 4">YL5-2</strain>
    </source>
</reference>
<dbReference type="Pfam" id="PF04264">
    <property type="entry name" value="YceI"/>
    <property type="match status" value="1"/>
</dbReference>
<dbReference type="SMART" id="SM00867">
    <property type="entry name" value="YceI"/>
    <property type="match status" value="1"/>
</dbReference>
<dbReference type="AlphaFoldDB" id="A0A2A2F948"/>